<comment type="similarity">
    <text evidence="1">Belongs to the carbohydrate kinase PfkB family.</text>
</comment>
<dbReference type="InterPro" id="IPR050306">
    <property type="entry name" value="PfkB_Carbo_kinase"/>
</dbReference>
<keyword evidence="2" id="KW-0808">Transferase</keyword>
<evidence type="ECO:0000256" key="5">
    <source>
        <dbReference type="ARBA" id="ARBA00022840"/>
    </source>
</evidence>
<organism evidence="7 8">
    <name type="scientific">Leucothrix pacifica</name>
    <dbReference type="NCBI Taxonomy" id="1247513"/>
    <lineage>
        <taxon>Bacteria</taxon>
        <taxon>Pseudomonadati</taxon>
        <taxon>Pseudomonadota</taxon>
        <taxon>Gammaproteobacteria</taxon>
        <taxon>Thiotrichales</taxon>
        <taxon>Thiotrichaceae</taxon>
        <taxon>Leucothrix</taxon>
    </lineage>
</organism>
<dbReference type="OrthoDB" id="9779730at2"/>
<comment type="caution">
    <text evidence="7">The sequence shown here is derived from an EMBL/GenBank/DDBJ whole genome shotgun (WGS) entry which is preliminary data.</text>
</comment>
<dbReference type="EMBL" id="QGKM01000023">
    <property type="protein sequence ID" value="PWQ97627.1"/>
    <property type="molecule type" value="Genomic_DNA"/>
</dbReference>
<protein>
    <submittedName>
        <fullName evidence="7">Carbohydrate kinase</fullName>
    </submittedName>
</protein>
<dbReference type="GO" id="GO:0005524">
    <property type="term" value="F:ATP binding"/>
    <property type="evidence" value="ECO:0007669"/>
    <property type="project" value="UniProtKB-KW"/>
</dbReference>
<dbReference type="Pfam" id="PF00294">
    <property type="entry name" value="PfkB"/>
    <property type="match status" value="1"/>
</dbReference>
<dbReference type="Gene3D" id="3.40.1190.20">
    <property type="match status" value="1"/>
</dbReference>
<evidence type="ECO:0000256" key="2">
    <source>
        <dbReference type="ARBA" id="ARBA00022679"/>
    </source>
</evidence>
<keyword evidence="4 7" id="KW-0418">Kinase</keyword>
<feature type="domain" description="Carbohydrate kinase PfkB" evidence="6">
    <location>
        <begin position="30"/>
        <end position="305"/>
    </location>
</feature>
<accession>A0A317CGV8</accession>
<evidence type="ECO:0000256" key="1">
    <source>
        <dbReference type="ARBA" id="ARBA00010688"/>
    </source>
</evidence>
<dbReference type="Proteomes" id="UP000245539">
    <property type="component" value="Unassembled WGS sequence"/>
</dbReference>
<name>A0A317CGV8_9GAMM</name>
<dbReference type="InterPro" id="IPR011611">
    <property type="entry name" value="PfkB_dom"/>
</dbReference>
<dbReference type="GO" id="GO:0016301">
    <property type="term" value="F:kinase activity"/>
    <property type="evidence" value="ECO:0007669"/>
    <property type="project" value="UniProtKB-KW"/>
</dbReference>
<dbReference type="InterPro" id="IPR029056">
    <property type="entry name" value="Ribokinase-like"/>
</dbReference>
<dbReference type="PANTHER" id="PTHR43085:SF1">
    <property type="entry name" value="PSEUDOURIDINE KINASE-RELATED"/>
    <property type="match status" value="1"/>
</dbReference>
<evidence type="ECO:0000313" key="8">
    <source>
        <dbReference type="Proteomes" id="UP000245539"/>
    </source>
</evidence>
<proteinExistence type="inferred from homology"/>
<reference evidence="7 8" key="1">
    <citation type="submission" date="2018-05" db="EMBL/GenBank/DDBJ databases">
        <title>Leucothrix arctica sp. nov., isolated from Arctic seawater.</title>
        <authorList>
            <person name="Choi A."/>
            <person name="Baek K."/>
        </authorList>
    </citation>
    <scope>NUCLEOTIDE SEQUENCE [LARGE SCALE GENOMIC DNA]</scope>
    <source>
        <strain evidence="7 8">JCM 18388</strain>
    </source>
</reference>
<gene>
    <name evidence="7" type="ORF">DKW60_09610</name>
</gene>
<dbReference type="RefSeq" id="WP_109837443.1">
    <property type="nucleotide sequence ID" value="NZ_QGKM01000023.1"/>
</dbReference>
<dbReference type="PANTHER" id="PTHR43085">
    <property type="entry name" value="HEXOKINASE FAMILY MEMBER"/>
    <property type="match status" value="1"/>
</dbReference>
<dbReference type="CDD" id="cd01167">
    <property type="entry name" value="bac_FRK"/>
    <property type="match status" value="1"/>
</dbReference>
<keyword evidence="5" id="KW-0067">ATP-binding</keyword>
<evidence type="ECO:0000256" key="4">
    <source>
        <dbReference type="ARBA" id="ARBA00022777"/>
    </source>
</evidence>
<evidence type="ECO:0000256" key="3">
    <source>
        <dbReference type="ARBA" id="ARBA00022741"/>
    </source>
</evidence>
<sequence>MFLVCGEALFDIFVDGSVEASSTELPLDAVAGGSPFNVAIGLARLAQPTALLTGVSQDFLGQRLMAVLKSEGVNTDYIASKNLPTTLGFIQKDEHGVPDYAFYGNGAADRSVSLEDLPQSAEFSGIHVGSYSIATPPTSDSLLSLIEKHSGKCLISLDPNVRLGVEPNKDIWRERVALIAKHADLLKISDEDFEHLYPEVSFEDKAKEWLALGISLVVLTKGGDGAQLWSQSSTASVETPKITVADTVGAGDTFQTALIDQLLTMREASTEWSSKLSEEKLKSIGEFAAAAAAITCSRQGADLPNRDEILASMKGEA</sequence>
<keyword evidence="3" id="KW-0547">Nucleotide-binding</keyword>
<dbReference type="SUPFAM" id="SSF53613">
    <property type="entry name" value="Ribokinase-like"/>
    <property type="match status" value="1"/>
</dbReference>
<evidence type="ECO:0000313" key="7">
    <source>
        <dbReference type="EMBL" id="PWQ97627.1"/>
    </source>
</evidence>
<evidence type="ECO:0000259" key="6">
    <source>
        <dbReference type="Pfam" id="PF00294"/>
    </source>
</evidence>
<keyword evidence="8" id="KW-1185">Reference proteome</keyword>
<dbReference type="AlphaFoldDB" id="A0A317CGV8"/>